<keyword evidence="3" id="KW-1185">Reference proteome</keyword>
<dbReference type="InterPro" id="IPR035985">
    <property type="entry name" value="Ubiquitin-activating_enz"/>
</dbReference>
<evidence type="ECO:0000259" key="1">
    <source>
        <dbReference type="Pfam" id="PF00899"/>
    </source>
</evidence>
<dbReference type="GO" id="GO:0061503">
    <property type="term" value="F:tRNA threonylcarbamoyladenosine dehydratase"/>
    <property type="evidence" value="ECO:0007669"/>
    <property type="project" value="TreeGrafter"/>
</dbReference>
<keyword evidence="2" id="KW-0548">Nucleotidyltransferase</keyword>
<keyword evidence="2" id="KW-0808">Transferase</keyword>
<dbReference type="Gene3D" id="3.40.50.720">
    <property type="entry name" value="NAD(P)-binding Rossmann-like Domain"/>
    <property type="match status" value="1"/>
</dbReference>
<comment type="caution">
    <text evidence="2">The sequence shown here is derived from an EMBL/GenBank/DDBJ whole genome shotgun (WGS) entry which is preliminary data.</text>
</comment>
<proteinExistence type="predicted"/>
<feature type="domain" description="THIF-type NAD/FAD binding fold" evidence="1">
    <location>
        <begin position="324"/>
        <end position="435"/>
    </location>
</feature>
<name>A0A934SSG2_9BURK</name>
<dbReference type="Proteomes" id="UP000622890">
    <property type="component" value="Unassembled WGS sequence"/>
</dbReference>
<dbReference type="SUPFAM" id="SSF69572">
    <property type="entry name" value="Activating enzymes of the ubiquitin-like proteins"/>
    <property type="match status" value="1"/>
</dbReference>
<sequence length="577" mass="62774">MTAANPFQQAISNVAEWLDGEGCAFAHRVVDGSRIQAKAAWEIGVPDTPLAGKPVRLVLPNDFPASCARIYADEALCLVLPHIEEDGRLCLGVEPSPADYVYPCEAVERVIHAFEAYLTNASDPDWVADELHNERLSYWLRFCDKKRRAANGLPAARLNVVCLDEWTGHTEGSIAVYSQKGPSKRPAAMVACMGKADPQALAQRHRWANGTLTKGRALFVHMPPSQLWTPATWPETLEQLDSLVSSITAGGLSLVEWLRERIRGGSQPFLVVLVQEGVAYGYQIHPADVWQVQSPRIQPLSLVRVDANWSLSRDHGLSLLSMRRRKRIAVLGCGSLGSPVIELLARAGVGYLEIIDNDLFEAENCSRHVLGLSSIHKSKVAQLAERLRTELPGVEIRAQAASATAWIAQSCRPGDFDLVVDCTAESSVRVALAQYRDIAIGVCPVIHAWVEPFCAAAHVVSVHAPDSWPLSDPADQKINIAEWTESTRVNLPACSAGFHPYGVADVWQAAGFAAERLLAVLDGTVGTSTIWSWVRSRAYFESLSVDAVTGKLVPDSPSPFDAAMLTRDFLATVGADG</sequence>
<dbReference type="EMBL" id="JAEPBG010000003">
    <property type="protein sequence ID" value="MBK4734689.1"/>
    <property type="molecule type" value="Genomic_DNA"/>
</dbReference>
<dbReference type="PANTHER" id="PTHR43267">
    <property type="entry name" value="TRNA THREONYLCARBAMOYLADENOSINE DEHYDRATASE"/>
    <property type="match status" value="1"/>
</dbReference>
<accession>A0A934SSG2</accession>
<evidence type="ECO:0000313" key="3">
    <source>
        <dbReference type="Proteomes" id="UP000622890"/>
    </source>
</evidence>
<dbReference type="InterPro" id="IPR045886">
    <property type="entry name" value="ThiF/MoeB/HesA"/>
</dbReference>
<gene>
    <name evidence="2" type="ORF">JJB74_08745</name>
</gene>
<dbReference type="Pfam" id="PF00899">
    <property type="entry name" value="ThiF"/>
    <property type="match status" value="1"/>
</dbReference>
<dbReference type="AlphaFoldDB" id="A0A934SSG2"/>
<protein>
    <submittedName>
        <fullName evidence="2">ThiF family adenylyltransferase</fullName>
    </submittedName>
</protein>
<dbReference type="CDD" id="cd01483">
    <property type="entry name" value="E1_enzyme_family"/>
    <property type="match status" value="1"/>
</dbReference>
<dbReference type="GO" id="GO:0016779">
    <property type="term" value="F:nucleotidyltransferase activity"/>
    <property type="evidence" value="ECO:0007669"/>
    <property type="project" value="UniProtKB-KW"/>
</dbReference>
<organism evidence="2 3">
    <name type="scientific">Noviherbaspirillum pedocola</name>
    <dbReference type="NCBI Taxonomy" id="2801341"/>
    <lineage>
        <taxon>Bacteria</taxon>
        <taxon>Pseudomonadati</taxon>
        <taxon>Pseudomonadota</taxon>
        <taxon>Betaproteobacteria</taxon>
        <taxon>Burkholderiales</taxon>
        <taxon>Oxalobacteraceae</taxon>
        <taxon>Noviherbaspirillum</taxon>
    </lineage>
</organism>
<reference evidence="2" key="1">
    <citation type="submission" date="2021-01" db="EMBL/GenBank/DDBJ databases">
        <title>Genome sequence of strain Noviherbaspirillum sp. DKR-6.</title>
        <authorList>
            <person name="Chaudhary D.K."/>
        </authorList>
    </citation>
    <scope>NUCLEOTIDE SEQUENCE</scope>
    <source>
        <strain evidence="2">DKR-6</strain>
    </source>
</reference>
<dbReference type="PANTHER" id="PTHR43267:SF1">
    <property type="entry name" value="TRNA THREONYLCARBAMOYLADENOSINE DEHYDRATASE"/>
    <property type="match status" value="1"/>
</dbReference>
<dbReference type="GO" id="GO:0008641">
    <property type="term" value="F:ubiquitin-like modifier activating enzyme activity"/>
    <property type="evidence" value="ECO:0007669"/>
    <property type="project" value="InterPro"/>
</dbReference>
<evidence type="ECO:0000313" key="2">
    <source>
        <dbReference type="EMBL" id="MBK4734689.1"/>
    </source>
</evidence>
<dbReference type="GO" id="GO:0061504">
    <property type="term" value="P:cyclic threonylcarbamoyladenosine biosynthetic process"/>
    <property type="evidence" value="ECO:0007669"/>
    <property type="project" value="TreeGrafter"/>
</dbReference>
<dbReference type="InterPro" id="IPR000594">
    <property type="entry name" value="ThiF_NAD_FAD-bd"/>
</dbReference>
<dbReference type="RefSeq" id="WP_200591473.1">
    <property type="nucleotide sequence ID" value="NZ_JAEPBG010000003.1"/>
</dbReference>